<dbReference type="PROSITE" id="PS00217">
    <property type="entry name" value="SUGAR_TRANSPORT_2"/>
    <property type="match status" value="1"/>
</dbReference>
<organism evidence="7 8">
    <name type="scientific">Mycolicibacterium porcinum</name>
    <dbReference type="NCBI Taxonomy" id="39693"/>
    <lineage>
        <taxon>Bacteria</taxon>
        <taxon>Bacillati</taxon>
        <taxon>Actinomycetota</taxon>
        <taxon>Actinomycetes</taxon>
        <taxon>Mycobacteriales</taxon>
        <taxon>Mycobacteriaceae</taxon>
        <taxon>Mycolicibacterium</taxon>
    </lineage>
</organism>
<feature type="transmembrane region" description="Helical" evidence="5">
    <location>
        <begin position="325"/>
        <end position="343"/>
    </location>
</feature>
<evidence type="ECO:0000256" key="3">
    <source>
        <dbReference type="ARBA" id="ARBA00022989"/>
    </source>
</evidence>
<evidence type="ECO:0000256" key="4">
    <source>
        <dbReference type="ARBA" id="ARBA00023136"/>
    </source>
</evidence>
<gene>
    <name evidence="7" type="ORF">H5P34_16885</name>
</gene>
<feature type="transmembrane region" description="Helical" evidence="5">
    <location>
        <begin position="91"/>
        <end position="111"/>
    </location>
</feature>
<reference evidence="7" key="1">
    <citation type="submission" date="2020-07" db="EMBL/GenBank/DDBJ databases">
        <authorList>
            <person name="Pettersson B.M.F."/>
            <person name="Behra P.R.K."/>
            <person name="Ramesh M."/>
            <person name="Das S."/>
            <person name="Dasgupta S."/>
            <person name="Kirsebom L.A."/>
        </authorList>
    </citation>
    <scope>NUCLEOTIDE SEQUENCE</scope>
    <source>
        <strain evidence="7">DSM 44242</strain>
    </source>
</reference>
<feature type="transmembrane region" description="Helical" evidence="5">
    <location>
        <begin position="259"/>
        <end position="280"/>
    </location>
</feature>
<feature type="transmembrane region" description="Helical" evidence="5">
    <location>
        <begin position="61"/>
        <end position="79"/>
    </location>
</feature>
<feature type="transmembrane region" description="Helical" evidence="5">
    <location>
        <begin position="117"/>
        <end position="138"/>
    </location>
</feature>
<keyword evidence="3 5" id="KW-1133">Transmembrane helix</keyword>
<evidence type="ECO:0000313" key="8">
    <source>
        <dbReference type="Proteomes" id="UP001141659"/>
    </source>
</evidence>
<keyword evidence="2 5" id="KW-0812">Transmembrane</keyword>
<name>A0AAW5T5A5_9MYCO</name>
<accession>A0AAW5T5A5</accession>
<evidence type="ECO:0000256" key="5">
    <source>
        <dbReference type="SAM" id="Phobius"/>
    </source>
</evidence>
<reference evidence="7" key="2">
    <citation type="journal article" date="2022" name="BMC Genomics">
        <title>Comparative genome analysis of mycobacteria focusing on tRNA and non-coding RNA.</title>
        <authorList>
            <person name="Behra P.R.K."/>
            <person name="Pettersson B.M.F."/>
            <person name="Ramesh M."/>
            <person name="Das S."/>
            <person name="Dasgupta S."/>
            <person name="Kirsebom L.A."/>
        </authorList>
    </citation>
    <scope>NUCLEOTIDE SEQUENCE</scope>
    <source>
        <strain evidence="7">DSM 44242</strain>
    </source>
</reference>
<feature type="domain" description="Major facilitator superfamily (MFS) profile" evidence="6">
    <location>
        <begin position="25"/>
        <end position="438"/>
    </location>
</feature>
<proteinExistence type="predicted"/>
<dbReference type="PANTHER" id="PTHR23508">
    <property type="entry name" value="CARBOXYLIC ACID TRANSPORTER PROTEIN HOMOLOG"/>
    <property type="match status" value="1"/>
</dbReference>
<dbReference type="AlphaFoldDB" id="A0AAW5T5A5"/>
<evidence type="ECO:0000313" key="7">
    <source>
        <dbReference type="EMBL" id="MCV7389736.1"/>
    </source>
</evidence>
<comment type="caution">
    <text evidence="7">The sequence shown here is derived from an EMBL/GenBank/DDBJ whole genome shotgun (WGS) entry which is preliminary data.</text>
</comment>
<feature type="transmembrane region" description="Helical" evidence="5">
    <location>
        <begin position="179"/>
        <end position="199"/>
    </location>
</feature>
<dbReference type="GO" id="GO:0005886">
    <property type="term" value="C:plasma membrane"/>
    <property type="evidence" value="ECO:0007669"/>
    <property type="project" value="UniProtKB-SubCell"/>
</dbReference>
<dbReference type="SUPFAM" id="SSF103473">
    <property type="entry name" value="MFS general substrate transporter"/>
    <property type="match status" value="1"/>
</dbReference>
<dbReference type="InterPro" id="IPR011701">
    <property type="entry name" value="MFS"/>
</dbReference>
<dbReference type="Proteomes" id="UP001141659">
    <property type="component" value="Unassembled WGS sequence"/>
</dbReference>
<feature type="transmembrane region" description="Helical" evidence="5">
    <location>
        <begin position="300"/>
        <end position="318"/>
    </location>
</feature>
<evidence type="ECO:0000256" key="2">
    <source>
        <dbReference type="ARBA" id="ARBA00022692"/>
    </source>
</evidence>
<dbReference type="PANTHER" id="PTHR23508:SF10">
    <property type="entry name" value="CARBOXYLIC ACID TRANSPORTER PROTEIN HOMOLOG"/>
    <property type="match status" value="1"/>
</dbReference>
<dbReference type="Pfam" id="PF07690">
    <property type="entry name" value="MFS_1"/>
    <property type="match status" value="1"/>
</dbReference>
<feature type="transmembrane region" description="Helical" evidence="5">
    <location>
        <begin position="413"/>
        <end position="433"/>
    </location>
</feature>
<feature type="transmembrane region" description="Helical" evidence="5">
    <location>
        <begin position="349"/>
        <end position="372"/>
    </location>
</feature>
<keyword evidence="4 5" id="KW-0472">Membrane</keyword>
<feature type="transmembrane region" description="Helical" evidence="5">
    <location>
        <begin position="150"/>
        <end position="173"/>
    </location>
</feature>
<dbReference type="EMBL" id="JACKVC010000016">
    <property type="protein sequence ID" value="MCV7389736.1"/>
    <property type="molecule type" value="Genomic_DNA"/>
</dbReference>
<feature type="transmembrane region" description="Helical" evidence="5">
    <location>
        <begin position="384"/>
        <end position="407"/>
    </location>
</feature>
<dbReference type="PROSITE" id="PS50850">
    <property type="entry name" value="MFS"/>
    <property type="match status" value="1"/>
</dbReference>
<dbReference type="GO" id="GO:0046943">
    <property type="term" value="F:carboxylic acid transmembrane transporter activity"/>
    <property type="evidence" value="ECO:0007669"/>
    <property type="project" value="TreeGrafter"/>
</dbReference>
<evidence type="ECO:0000259" key="6">
    <source>
        <dbReference type="PROSITE" id="PS50850"/>
    </source>
</evidence>
<dbReference type="InterPro" id="IPR036259">
    <property type="entry name" value="MFS_trans_sf"/>
</dbReference>
<evidence type="ECO:0000256" key="1">
    <source>
        <dbReference type="ARBA" id="ARBA00004651"/>
    </source>
</evidence>
<sequence length="457" mass="47531">MSLSSPIRVQSVIDDTPMNLKRWGVVALCFTIALLDGFDTQSIAFIGSSIAEEFSMATAEMTAVITASTVGMALGAVTLGSIGDRIGRKRAILLALCIFGFFSLLGAFAQAPWQIVLLRFLIGLGMGGATPSLLALAAEYSPERSRKLSMTLVLLGLPGGAMLGGVVAAAWLPDLGWRGIFLLGGLLPVILLAIVTVFLPESPSYLATRDDAASQAKARDLLRGMTGASLPEDAALAAEQRQEAAGSVRALFAADYRTSTITICAIYLANWIAWFLLLQWTPSALHQAGLSKEQAASGTIVVNGAFIVFSFLVTALLSRVPIRRLLLVMFGLGIVVALGLAVSGSNWTLTFVFIAAAGLGIGGQQLVLNYLIAETYPTQLRGTATGFSIGVGRTGSIIGSALGGWLLGSFGVSGYFGLIAVPLAIAALATLALRPQQHASSASEPAEDSAPVAVDGR</sequence>
<dbReference type="Gene3D" id="1.20.1250.20">
    <property type="entry name" value="MFS general substrate transporter like domains"/>
    <property type="match status" value="1"/>
</dbReference>
<protein>
    <submittedName>
        <fullName evidence="7">MFS transporter</fullName>
    </submittedName>
</protein>
<dbReference type="InterPro" id="IPR020846">
    <property type="entry name" value="MFS_dom"/>
</dbReference>
<dbReference type="InterPro" id="IPR005829">
    <property type="entry name" value="Sugar_transporter_CS"/>
</dbReference>
<comment type="subcellular location">
    <subcellularLocation>
        <location evidence="1">Cell membrane</location>
        <topology evidence="1">Multi-pass membrane protein</topology>
    </subcellularLocation>
</comment>